<organism evidence="1 2">
    <name type="scientific">Agathobacter rectalis</name>
    <dbReference type="NCBI Taxonomy" id="39491"/>
    <lineage>
        <taxon>Bacteria</taxon>
        <taxon>Bacillati</taxon>
        <taxon>Bacillota</taxon>
        <taxon>Clostridia</taxon>
        <taxon>Lachnospirales</taxon>
        <taxon>Lachnospiraceae</taxon>
        <taxon>Agathobacter</taxon>
    </lineage>
</organism>
<name>A0A173VQU5_9FIRM</name>
<dbReference type="Proteomes" id="UP000095673">
    <property type="component" value="Unassembled WGS sequence"/>
</dbReference>
<dbReference type="RefSeq" id="WP_055238775.1">
    <property type="nucleotide sequence ID" value="NZ_CYXM01000025.1"/>
</dbReference>
<gene>
    <name evidence="1" type="ORF">ERS852580_03371</name>
</gene>
<accession>A0A173VQU5</accession>
<proteinExistence type="predicted"/>
<evidence type="ECO:0000313" key="2">
    <source>
        <dbReference type="Proteomes" id="UP000095673"/>
    </source>
</evidence>
<reference evidence="1 2" key="1">
    <citation type="submission" date="2015-09" db="EMBL/GenBank/DDBJ databases">
        <authorList>
            <consortium name="Pathogen Informatics"/>
        </authorList>
    </citation>
    <scope>NUCLEOTIDE SEQUENCE [LARGE SCALE GENOMIC DNA]</scope>
    <source>
        <strain evidence="1 2">2789STDY5834968</strain>
    </source>
</reference>
<dbReference type="AlphaFoldDB" id="A0A173VQU5"/>
<dbReference type="EMBL" id="CYXM01000025">
    <property type="protein sequence ID" value="CUN29180.1"/>
    <property type="molecule type" value="Genomic_DNA"/>
</dbReference>
<protein>
    <submittedName>
        <fullName evidence="1">Uncharacterized protein</fullName>
    </submittedName>
</protein>
<evidence type="ECO:0000313" key="1">
    <source>
        <dbReference type="EMBL" id="CUN29180.1"/>
    </source>
</evidence>
<dbReference type="OrthoDB" id="2030945at2"/>
<sequence length="216" mass="24751">MEQKSKNGVSIIGGADGPTSIFIAGPSEKQPLKVRIKNGIYRYKRIKVEKTIVANPHSLSETVQYAKEKYGLTETAPGNREYIEQIKCLKESLILQHEPELLGEMKDIPLPDYFNEASVIEHFGKIKTRSEMIAEMPDSIIPMDFHLYKIEINDNFLEMEIDYTWNIFGMSYSGNKAVMKKFKKIARDLYSYYGVTEEDIINKTERYSSLVTSLSS</sequence>